<feature type="compositionally biased region" description="Basic residues" evidence="1">
    <location>
        <begin position="38"/>
        <end position="56"/>
    </location>
</feature>
<feature type="transmembrane region" description="Helical" evidence="2">
    <location>
        <begin position="61"/>
        <end position="81"/>
    </location>
</feature>
<sequence length="82" mass="8560">MAKCQHSTRSSRGGVNCRNPAAPGSRFCAQHTGGAAARRPRRPRRGGGRGRSRTRHSSNDGCGLFVLGFVLAVGAVVVGLMV</sequence>
<proteinExistence type="predicted"/>
<comment type="caution">
    <text evidence="3">The sequence shown here is derived from an EMBL/GenBank/DDBJ whole genome shotgun (WGS) entry which is preliminary data.</text>
</comment>
<evidence type="ECO:0000256" key="2">
    <source>
        <dbReference type="SAM" id="Phobius"/>
    </source>
</evidence>
<reference evidence="3" key="1">
    <citation type="submission" date="2022-01" db="EMBL/GenBank/DDBJ databases">
        <title>Genome-Based Taxonomic Classification of the Phylum Actinobacteria.</title>
        <authorList>
            <person name="Gao Y."/>
        </authorList>
    </citation>
    <scope>NUCLEOTIDE SEQUENCE</scope>
    <source>
        <strain evidence="3">KLBMP 8922</strain>
    </source>
</reference>
<evidence type="ECO:0000313" key="4">
    <source>
        <dbReference type="Proteomes" id="UP001165378"/>
    </source>
</evidence>
<gene>
    <name evidence="3" type="ORF">LZ495_39265</name>
</gene>
<name>A0AA41QA81_9ACTN</name>
<keyword evidence="2" id="KW-0472">Membrane</keyword>
<accession>A0AA41QA81</accession>
<dbReference type="Proteomes" id="UP001165378">
    <property type="component" value="Unassembled WGS sequence"/>
</dbReference>
<feature type="region of interest" description="Disordered" evidence="1">
    <location>
        <begin position="28"/>
        <end position="62"/>
    </location>
</feature>
<keyword evidence="4" id="KW-1185">Reference proteome</keyword>
<dbReference type="EMBL" id="JAKFHA010000046">
    <property type="protein sequence ID" value="MCF2533229.1"/>
    <property type="molecule type" value="Genomic_DNA"/>
</dbReference>
<keyword evidence="2" id="KW-0812">Transmembrane</keyword>
<keyword evidence="2" id="KW-1133">Transmembrane helix</keyword>
<evidence type="ECO:0000313" key="3">
    <source>
        <dbReference type="EMBL" id="MCF2533229.1"/>
    </source>
</evidence>
<evidence type="ECO:0000256" key="1">
    <source>
        <dbReference type="SAM" id="MobiDB-lite"/>
    </source>
</evidence>
<protein>
    <submittedName>
        <fullName evidence="3">Uncharacterized protein</fullName>
    </submittedName>
</protein>
<dbReference type="RefSeq" id="WP_235058005.1">
    <property type="nucleotide sequence ID" value="NZ_JAKFHA010000046.1"/>
</dbReference>
<organism evidence="3 4">
    <name type="scientific">Yinghuangia soli</name>
    <dbReference type="NCBI Taxonomy" id="2908204"/>
    <lineage>
        <taxon>Bacteria</taxon>
        <taxon>Bacillati</taxon>
        <taxon>Actinomycetota</taxon>
        <taxon>Actinomycetes</taxon>
        <taxon>Kitasatosporales</taxon>
        <taxon>Streptomycetaceae</taxon>
        <taxon>Yinghuangia</taxon>
    </lineage>
</organism>
<dbReference type="AlphaFoldDB" id="A0AA41QA81"/>